<evidence type="ECO:0000259" key="13">
    <source>
        <dbReference type="PROSITE" id="PS51352"/>
    </source>
</evidence>
<protein>
    <recommendedName>
        <fullName evidence="2">thioredoxin-dependent peroxiredoxin</fullName>
        <ecNumber evidence="2">1.11.1.24</ecNumber>
    </recommendedName>
    <alternativeName>
        <fullName evidence="8">Thioredoxin peroxidase</fullName>
    </alternativeName>
    <alternativeName>
        <fullName evidence="10">Thioredoxin-dependent peroxiredoxin Bcp</fullName>
    </alternativeName>
</protein>
<dbReference type="RefSeq" id="WP_268074511.1">
    <property type="nucleotide sequence ID" value="NZ_CP109965.1"/>
</dbReference>
<proteinExistence type="inferred from homology"/>
<keyword evidence="3" id="KW-0575">Peroxidase</keyword>
<comment type="similarity">
    <text evidence="9">Belongs to the peroxiredoxin family. BCP/PrxQ subfamily.</text>
</comment>
<comment type="catalytic activity">
    <reaction evidence="11">
        <text>a hydroperoxide + [thioredoxin]-dithiol = an alcohol + [thioredoxin]-disulfide + H2O</text>
        <dbReference type="Rhea" id="RHEA:62620"/>
        <dbReference type="Rhea" id="RHEA-COMP:10698"/>
        <dbReference type="Rhea" id="RHEA-COMP:10700"/>
        <dbReference type="ChEBI" id="CHEBI:15377"/>
        <dbReference type="ChEBI" id="CHEBI:29950"/>
        <dbReference type="ChEBI" id="CHEBI:30879"/>
        <dbReference type="ChEBI" id="CHEBI:35924"/>
        <dbReference type="ChEBI" id="CHEBI:50058"/>
        <dbReference type="EC" id="1.11.1.24"/>
    </reaction>
</comment>
<sequence>MFNQIKLLKGAFITLCTATLLAACTAASVDKQHIGEDSYSNLDSFVLTTGDRLPSVTLNDSQGQQHNVSSLSDNQNILLVVYRGEWCPFCIGQLESFENVLPELKNYNTRLVAISPDSQATNKNTQRKFGLDYLFLSDAKMKLIDELGLRKNDKVPHPATILISKGGEVLWYYVDKDFKTRPTGEQMKAVLKQNLTK</sequence>
<keyword evidence="4" id="KW-0049">Antioxidant</keyword>
<keyword evidence="6" id="KW-1015">Disulfide bond</keyword>
<feature type="chain" id="PRO_5046880361" description="thioredoxin-dependent peroxiredoxin" evidence="12">
    <location>
        <begin position="23"/>
        <end position="197"/>
    </location>
</feature>
<comment type="function">
    <text evidence="1">Thiol-specific peroxidase that catalyzes the reduction of hydrogen peroxide and organic hydroperoxides to water and alcohols, respectively. Plays a role in cell protection against oxidative stress by detoxifying peroxides and as sensor of hydrogen peroxide-mediated signaling events.</text>
</comment>
<dbReference type="PROSITE" id="PS51257">
    <property type="entry name" value="PROKAR_LIPOPROTEIN"/>
    <property type="match status" value="1"/>
</dbReference>
<dbReference type="PANTHER" id="PTHR42801:SF7">
    <property type="entry name" value="SLL1159 PROTEIN"/>
    <property type="match status" value="1"/>
</dbReference>
<evidence type="ECO:0000256" key="5">
    <source>
        <dbReference type="ARBA" id="ARBA00023002"/>
    </source>
</evidence>
<dbReference type="EC" id="1.11.1.24" evidence="2"/>
<dbReference type="PROSITE" id="PS51352">
    <property type="entry name" value="THIOREDOXIN_2"/>
    <property type="match status" value="1"/>
</dbReference>
<evidence type="ECO:0000256" key="4">
    <source>
        <dbReference type="ARBA" id="ARBA00022862"/>
    </source>
</evidence>
<evidence type="ECO:0000256" key="3">
    <source>
        <dbReference type="ARBA" id="ARBA00022559"/>
    </source>
</evidence>
<evidence type="ECO:0000256" key="1">
    <source>
        <dbReference type="ARBA" id="ARBA00003330"/>
    </source>
</evidence>
<feature type="signal peptide" evidence="12">
    <location>
        <begin position="1"/>
        <end position="22"/>
    </location>
</feature>
<evidence type="ECO:0000313" key="15">
    <source>
        <dbReference type="Proteomes" id="UP001163726"/>
    </source>
</evidence>
<dbReference type="CDD" id="cd02970">
    <property type="entry name" value="PRX_like2"/>
    <property type="match status" value="1"/>
</dbReference>
<dbReference type="Pfam" id="PF00578">
    <property type="entry name" value="AhpC-TSA"/>
    <property type="match status" value="1"/>
</dbReference>
<dbReference type="InterPro" id="IPR036249">
    <property type="entry name" value="Thioredoxin-like_sf"/>
</dbReference>
<name>A0ABY7AKY1_9ALTE</name>
<evidence type="ECO:0000256" key="10">
    <source>
        <dbReference type="ARBA" id="ARBA00042639"/>
    </source>
</evidence>
<feature type="domain" description="Thioredoxin" evidence="13">
    <location>
        <begin position="47"/>
        <end position="196"/>
    </location>
</feature>
<evidence type="ECO:0000256" key="12">
    <source>
        <dbReference type="SAM" id="SignalP"/>
    </source>
</evidence>
<reference evidence="14" key="1">
    <citation type="submission" date="2022-10" db="EMBL/GenBank/DDBJ databases">
        <title>Catenovulum adriacola sp. nov. isolated in the Harbour of Susak.</title>
        <authorList>
            <person name="Schoch T."/>
            <person name="Reich S.J."/>
            <person name="Stoeferle S."/>
            <person name="Flaiz M."/>
            <person name="Kazda M."/>
            <person name="Riedel C.U."/>
            <person name="Duerre P."/>
        </authorList>
    </citation>
    <scope>NUCLEOTIDE SEQUENCE</scope>
    <source>
        <strain evidence="14">TS8</strain>
    </source>
</reference>
<accession>A0ABY7AKY1</accession>
<gene>
    <name evidence="14" type="ORF">OLW01_13850</name>
</gene>
<evidence type="ECO:0000256" key="7">
    <source>
        <dbReference type="ARBA" id="ARBA00023284"/>
    </source>
</evidence>
<evidence type="ECO:0000256" key="11">
    <source>
        <dbReference type="ARBA" id="ARBA00049091"/>
    </source>
</evidence>
<dbReference type="EMBL" id="CP109965">
    <property type="protein sequence ID" value="WAJ70207.1"/>
    <property type="molecule type" value="Genomic_DNA"/>
</dbReference>
<dbReference type="InterPro" id="IPR050924">
    <property type="entry name" value="Peroxiredoxin_BCP/PrxQ"/>
</dbReference>
<evidence type="ECO:0000256" key="6">
    <source>
        <dbReference type="ARBA" id="ARBA00023157"/>
    </source>
</evidence>
<keyword evidence="5" id="KW-0560">Oxidoreductase</keyword>
<evidence type="ECO:0000313" key="14">
    <source>
        <dbReference type="EMBL" id="WAJ70207.1"/>
    </source>
</evidence>
<evidence type="ECO:0000256" key="8">
    <source>
        <dbReference type="ARBA" id="ARBA00032824"/>
    </source>
</evidence>
<keyword evidence="15" id="KW-1185">Reference proteome</keyword>
<dbReference type="InterPro" id="IPR013766">
    <property type="entry name" value="Thioredoxin_domain"/>
</dbReference>
<evidence type="ECO:0000256" key="9">
    <source>
        <dbReference type="ARBA" id="ARBA00038489"/>
    </source>
</evidence>
<dbReference type="Gene3D" id="3.40.30.10">
    <property type="entry name" value="Glutaredoxin"/>
    <property type="match status" value="1"/>
</dbReference>
<organism evidence="14 15">
    <name type="scientific">Catenovulum adriaticum</name>
    <dbReference type="NCBI Taxonomy" id="2984846"/>
    <lineage>
        <taxon>Bacteria</taxon>
        <taxon>Pseudomonadati</taxon>
        <taxon>Pseudomonadota</taxon>
        <taxon>Gammaproteobacteria</taxon>
        <taxon>Alteromonadales</taxon>
        <taxon>Alteromonadaceae</taxon>
        <taxon>Catenovulum</taxon>
    </lineage>
</organism>
<evidence type="ECO:0000256" key="2">
    <source>
        <dbReference type="ARBA" id="ARBA00013017"/>
    </source>
</evidence>
<dbReference type="InterPro" id="IPR000866">
    <property type="entry name" value="AhpC/TSA"/>
</dbReference>
<keyword evidence="12" id="KW-0732">Signal</keyword>
<dbReference type="SUPFAM" id="SSF52833">
    <property type="entry name" value="Thioredoxin-like"/>
    <property type="match status" value="1"/>
</dbReference>
<dbReference type="PANTHER" id="PTHR42801">
    <property type="entry name" value="THIOREDOXIN-DEPENDENT PEROXIDE REDUCTASE"/>
    <property type="match status" value="1"/>
</dbReference>
<dbReference type="Proteomes" id="UP001163726">
    <property type="component" value="Chromosome"/>
</dbReference>
<keyword evidence="7" id="KW-0676">Redox-active center</keyword>